<sequence>MTIQNWFELSDNEDVISPALLVYPERILHNIRIMIEMAGGTEYLRPHIKTHKTAEIIKMQLDQGIQKFKCATIAEAELLALCKAPDILLAMQPVGTSTKRFFDLMDTYPDSKFSALVDNTDTFEALSTFAKSKALKISLWMDINCGMNRTGIIPDESAVALYQKMDADPNIEILGLHAYDGHIHHKDVVERKKACDNAFANVIDLKKNLVSKGLKVNGIVAGGSPTFPFHAKRESVEASPGTTLLWDAGYAASFPEMEFLPAAVLLTRIVSKPNENTVCLDLGHKHMASEMPFPRVQFLNMNDCIQKGQSEEHFVLGCENVTHLKVGAVCYALPVHICPTVAKYEALQVVSEGQVIESWKVAARNQQISI</sequence>
<evidence type="ECO:0000256" key="2">
    <source>
        <dbReference type="ARBA" id="ARBA00023239"/>
    </source>
</evidence>
<dbReference type="Pfam" id="PF14031">
    <property type="entry name" value="D-ser_dehydrat"/>
    <property type="match status" value="1"/>
</dbReference>
<evidence type="ECO:0000256" key="1">
    <source>
        <dbReference type="ARBA" id="ARBA00005323"/>
    </source>
</evidence>
<dbReference type="GO" id="GO:0036088">
    <property type="term" value="P:D-serine catabolic process"/>
    <property type="evidence" value="ECO:0007669"/>
    <property type="project" value="TreeGrafter"/>
</dbReference>
<dbReference type="Proteomes" id="UP000886191">
    <property type="component" value="Unassembled WGS sequence"/>
</dbReference>
<organism evidence="4">
    <name type="scientific">Pricia antarctica</name>
    <dbReference type="NCBI Taxonomy" id="641691"/>
    <lineage>
        <taxon>Bacteria</taxon>
        <taxon>Pseudomonadati</taxon>
        <taxon>Bacteroidota</taxon>
        <taxon>Flavobacteriia</taxon>
        <taxon>Flavobacteriales</taxon>
        <taxon>Flavobacteriaceae</taxon>
        <taxon>Pricia</taxon>
    </lineage>
</organism>
<dbReference type="Gene3D" id="3.20.20.10">
    <property type="entry name" value="Alanine racemase"/>
    <property type="match status" value="1"/>
</dbReference>
<evidence type="ECO:0000313" key="4">
    <source>
        <dbReference type="EMBL" id="HEA20290.1"/>
    </source>
</evidence>
<dbReference type="InterPro" id="IPR026956">
    <property type="entry name" value="D-ser_dehydrat-like_dom"/>
</dbReference>
<dbReference type="InterPro" id="IPR051466">
    <property type="entry name" value="D-amino_acid_metab_enzyme"/>
</dbReference>
<keyword evidence="2" id="KW-0456">Lyase</keyword>
<dbReference type="Pfam" id="PF01168">
    <property type="entry name" value="Ala_racemase_N"/>
    <property type="match status" value="1"/>
</dbReference>
<reference evidence="4" key="1">
    <citation type="journal article" date="2020" name="mSystems">
        <title>Genome- and Community-Level Interaction Insights into Carbon Utilization and Element Cycling Functions of Hydrothermarchaeota in Hydrothermal Sediment.</title>
        <authorList>
            <person name="Zhou Z."/>
            <person name="Liu Y."/>
            <person name="Xu W."/>
            <person name="Pan J."/>
            <person name="Luo Z.H."/>
            <person name="Li M."/>
        </authorList>
    </citation>
    <scope>NUCLEOTIDE SEQUENCE [LARGE SCALE GENOMIC DNA]</scope>
    <source>
        <strain evidence="4">HyVt-345</strain>
    </source>
</reference>
<dbReference type="EMBL" id="DRGL01000023">
    <property type="protein sequence ID" value="HEA20290.1"/>
    <property type="molecule type" value="Genomic_DNA"/>
</dbReference>
<comment type="caution">
    <text evidence="4">The sequence shown here is derived from an EMBL/GenBank/DDBJ whole genome shotgun (WGS) entry which is preliminary data.</text>
</comment>
<dbReference type="InterPro" id="IPR001608">
    <property type="entry name" value="Ala_racemase_N"/>
</dbReference>
<proteinExistence type="inferred from homology"/>
<feature type="domain" description="D-serine dehydratase-like" evidence="3">
    <location>
        <begin position="262"/>
        <end position="351"/>
    </location>
</feature>
<dbReference type="SUPFAM" id="SSF51419">
    <property type="entry name" value="PLP-binding barrel"/>
    <property type="match status" value="1"/>
</dbReference>
<accession>A0A831QNC5</accession>
<dbReference type="PANTHER" id="PTHR28004:SF2">
    <property type="entry name" value="D-SERINE DEHYDRATASE"/>
    <property type="match status" value="1"/>
</dbReference>
<dbReference type="AlphaFoldDB" id="A0A831QNC5"/>
<dbReference type="InterPro" id="IPR029066">
    <property type="entry name" value="PLP-binding_barrel"/>
</dbReference>
<protein>
    <submittedName>
        <fullName evidence="4">D-TA family PLP-dependent enzyme</fullName>
    </submittedName>
</protein>
<dbReference type="GO" id="GO:0008721">
    <property type="term" value="F:D-serine ammonia-lyase activity"/>
    <property type="evidence" value="ECO:0007669"/>
    <property type="project" value="TreeGrafter"/>
</dbReference>
<comment type="similarity">
    <text evidence="1">Belongs to the DSD1 family.</text>
</comment>
<dbReference type="PANTHER" id="PTHR28004">
    <property type="entry name" value="ZGC:162816-RELATED"/>
    <property type="match status" value="1"/>
</dbReference>
<gene>
    <name evidence="4" type="ORF">ENH87_05175</name>
</gene>
<evidence type="ECO:0000259" key="3">
    <source>
        <dbReference type="SMART" id="SM01119"/>
    </source>
</evidence>
<name>A0A831QNC5_9FLAO</name>
<dbReference type="SMART" id="SM01119">
    <property type="entry name" value="D-ser_dehydrat"/>
    <property type="match status" value="1"/>
</dbReference>
<dbReference type="Gene3D" id="2.40.37.20">
    <property type="entry name" value="D-serine dehydratase-like domain"/>
    <property type="match status" value="1"/>
</dbReference>
<dbReference type="CDD" id="cd06821">
    <property type="entry name" value="PLPDE_III_D-TA"/>
    <property type="match status" value="1"/>
</dbReference>
<dbReference type="InterPro" id="IPR042208">
    <property type="entry name" value="D-ser_dehydrat-like_sf"/>
</dbReference>